<evidence type="ECO:0000313" key="2">
    <source>
        <dbReference type="EMBL" id="MBA5779314.1"/>
    </source>
</evidence>
<keyword evidence="3" id="KW-1185">Reference proteome</keyword>
<dbReference type="Proteomes" id="UP000541109">
    <property type="component" value="Unassembled WGS sequence"/>
</dbReference>
<sequence>MPDAFTNGRRSRVLAVVDNYSRECLALVADTSLSGLQVTRERDALIRLRGKPSTVASDNGTELISMTLLKLSQETGVDWYSIQPGKPTQDRFVESFNGSFRDECLNEMLFSWSPRGGKTTIATAPNRPRAI</sequence>
<evidence type="ECO:0000259" key="1">
    <source>
        <dbReference type="PROSITE" id="PS50994"/>
    </source>
</evidence>
<reference evidence="2 3" key="1">
    <citation type="submission" date="2020-07" db="EMBL/GenBank/DDBJ databases">
        <title>Stappia sp., F7233, whole genome shotgun sequencing project.</title>
        <authorList>
            <person name="Jiang S."/>
            <person name="Liu Z.W."/>
            <person name="Du Z.J."/>
        </authorList>
    </citation>
    <scope>NUCLEOTIDE SEQUENCE [LARGE SCALE GENOMIC DNA]</scope>
    <source>
        <strain evidence="2 3">F7233</strain>
    </source>
</reference>
<comment type="caution">
    <text evidence="2">The sequence shown here is derived from an EMBL/GenBank/DDBJ whole genome shotgun (WGS) entry which is preliminary data.</text>
</comment>
<dbReference type="GO" id="GO:0003676">
    <property type="term" value="F:nucleic acid binding"/>
    <property type="evidence" value="ECO:0007669"/>
    <property type="project" value="InterPro"/>
</dbReference>
<dbReference type="InterPro" id="IPR036397">
    <property type="entry name" value="RNaseH_sf"/>
</dbReference>
<dbReference type="SUPFAM" id="SSF53098">
    <property type="entry name" value="Ribonuclease H-like"/>
    <property type="match status" value="1"/>
</dbReference>
<dbReference type="InterPro" id="IPR001584">
    <property type="entry name" value="Integrase_cat-core"/>
</dbReference>
<dbReference type="EMBL" id="JACFXV010000067">
    <property type="protein sequence ID" value="MBA5779314.1"/>
    <property type="molecule type" value="Genomic_DNA"/>
</dbReference>
<gene>
    <name evidence="2" type="ORF">H2509_19465</name>
</gene>
<organism evidence="2 3">
    <name type="scientific">Stappia albiluteola</name>
    <dbReference type="NCBI Taxonomy" id="2758565"/>
    <lineage>
        <taxon>Bacteria</taxon>
        <taxon>Pseudomonadati</taxon>
        <taxon>Pseudomonadota</taxon>
        <taxon>Alphaproteobacteria</taxon>
        <taxon>Hyphomicrobiales</taxon>
        <taxon>Stappiaceae</taxon>
        <taxon>Stappia</taxon>
    </lineage>
</organism>
<dbReference type="PROSITE" id="PS50994">
    <property type="entry name" value="INTEGRASE"/>
    <property type="match status" value="1"/>
</dbReference>
<name>A0A839AJZ7_9HYPH</name>
<dbReference type="RefSeq" id="WP_182168146.1">
    <property type="nucleotide sequence ID" value="NZ_JACFXV010000067.1"/>
</dbReference>
<dbReference type="GO" id="GO:0015074">
    <property type="term" value="P:DNA integration"/>
    <property type="evidence" value="ECO:0007669"/>
    <property type="project" value="InterPro"/>
</dbReference>
<protein>
    <submittedName>
        <fullName evidence="2">Transposase family protein</fullName>
    </submittedName>
</protein>
<dbReference type="PANTHER" id="PTHR47515:SF1">
    <property type="entry name" value="BLR2054 PROTEIN"/>
    <property type="match status" value="1"/>
</dbReference>
<dbReference type="Pfam" id="PF00665">
    <property type="entry name" value="rve"/>
    <property type="match status" value="1"/>
</dbReference>
<evidence type="ECO:0000313" key="3">
    <source>
        <dbReference type="Proteomes" id="UP000541109"/>
    </source>
</evidence>
<proteinExistence type="predicted"/>
<dbReference type="Gene3D" id="3.30.420.10">
    <property type="entry name" value="Ribonuclease H-like superfamily/Ribonuclease H"/>
    <property type="match status" value="1"/>
</dbReference>
<dbReference type="PANTHER" id="PTHR47515">
    <property type="entry name" value="LOW CALCIUM RESPONSE LOCUS PROTEIN T"/>
    <property type="match status" value="1"/>
</dbReference>
<accession>A0A839AJZ7</accession>
<feature type="domain" description="Integrase catalytic" evidence="1">
    <location>
        <begin position="1"/>
        <end position="131"/>
    </location>
</feature>
<dbReference type="InterPro" id="IPR012337">
    <property type="entry name" value="RNaseH-like_sf"/>
</dbReference>
<dbReference type="AlphaFoldDB" id="A0A839AJZ7"/>